<feature type="compositionally biased region" description="Low complexity" evidence="1">
    <location>
        <begin position="230"/>
        <end position="239"/>
    </location>
</feature>
<dbReference type="EMBL" id="CAAKNF010000193">
    <property type="protein sequence ID" value="VIO93467.1"/>
    <property type="molecule type" value="Genomic_DNA"/>
</dbReference>
<keyword evidence="4" id="KW-1185">Reference proteome</keyword>
<name>A0A4E9F9F6_BRUMA</name>
<accession>A0A5S6PBK8</accession>
<reference evidence="4" key="1">
    <citation type="journal article" date="2007" name="Science">
        <title>Draft genome of the filarial nematode parasite Brugia malayi.</title>
        <authorList>
            <person name="Ghedin E."/>
            <person name="Wang S."/>
            <person name="Spiro D."/>
            <person name="Caler E."/>
            <person name="Zhao Q."/>
            <person name="Crabtree J."/>
            <person name="Allen J.E."/>
            <person name="Delcher A.L."/>
            <person name="Guiliano D.B."/>
            <person name="Miranda-Saavedra D."/>
            <person name="Angiuoli S.V."/>
            <person name="Creasy T."/>
            <person name="Amedeo P."/>
            <person name="Haas B."/>
            <person name="El-Sayed N.M."/>
            <person name="Wortman J.R."/>
            <person name="Feldblyum T."/>
            <person name="Tallon L."/>
            <person name="Schatz M."/>
            <person name="Shumway M."/>
            <person name="Koo H."/>
            <person name="Salzberg S.L."/>
            <person name="Schobel S."/>
            <person name="Pertea M."/>
            <person name="Pop M."/>
            <person name="White O."/>
            <person name="Barton G.J."/>
            <person name="Carlow C.K."/>
            <person name="Crawford M.J."/>
            <person name="Daub J."/>
            <person name="Dimmic M.W."/>
            <person name="Estes C.F."/>
            <person name="Foster J.M."/>
            <person name="Ganatra M."/>
            <person name="Gregory W.F."/>
            <person name="Johnson N.M."/>
            <person name="Jin J."/>
            <person name="Komuniecki R."/>
            <person name="Korf I."/>
            <person name="Kumar S."/>
            <person name="Laney S."/>
            <person name="Li B.W."/>
            <person name="Li W."/>
            <person name="Lindblom T.H."/>
            <person name="Lustigman S."/>
            <person name="Ma D."/>
            <person name="Maina C.V."/>
            <person name="Martin D.M."/>
            <person name="McCarter J.P."/>
            <person name="McReynolds L."/>
            <person name="Mitreva M."/>
            <person name="Nutman T.B."/>
            <person name="Parkinson J."/>
            <person name="Peregrin-Alvarez J.M."/>
            <person name="Poole C."/>
            <person name="Ren Q."/>
            <person name="Saunders L."/>
            <person name="Sluder A.E."/>
            <person name="Smith K."/>
            <person name="Stanke M."/>
            <person name="Unnasch T.R."/>
            <person name="Ware J."/>
            <person name="Wei A.D."/>
            <person name="Weil G."/>
            <person name="Williams D.J."/>
            <person name="Zhang Y."/>
            <person name="Williams S.A."/>
            <person name="Fraser-Liggett C."/>
            <person name="Slatko B."/>
            <person name="Blaxter M.L."/>
            <person name="Scott A.L."/>
        </authorList>
    </citation>
    <scope>NUCLEOTIDE SEQUENCE</scope>
    <source>
        <strain evidence="4">FR3</strain>
    </source>
</reference>
<feature type="domain" description="PDZ" evidence="2">
    <location>
        <begin position="117"/>
        <end position="172"/>
    </location>
</feature>
<accession>A0A4E9F9F6</accession>
<organism evidence="3">
    <name type="scientific">Brugia malayi</name>
    <name type="common">Filarial nematode worm</name>
    <dbReference type="NCBI Taxonomy" id="6279"/>
    <lineage>
        <taxon>Eukaryota</taxon>
        <taxon>Metazoa</taxon>
        <taxon>Ecdysozoa</taxon>
        <taxon>Nematoda</taxon>
        <taxon>Chromadorea</taxon>
        <taxon>Rhabditida</taxon>
        <taxon>Spirurina</taxon>
        <taxon>Spiruromorpha</taxon>
        <taxon>Filarioidea</taxon>
        <taxon>Onchocercidae</taxon>
        <taxon>Brugia</taxon>
    </lineage>
</organism>
<dbReference type="AlphaFoldDB" id="A0A4E9F9F6"/>
<dbReference type="SMART" id="SM00228">
    <property type="entry name" value="PDZ"/>
    <property type="match status" value="2"/>
</dbReference>
<evidence type="ECO:0000259" key="2">
    <source>
        <dbReference type="PROSITE" id="PS50106"/>
    </source>
</evidence>
<dbReference type="PANTHER" id="PTHR31327">
    <property type="entry name" value="SPERM MEIOSIS PDZ DOMAIN CONTAINING PROTEINS-RELATED"/>
    <property type="match status" value="1"/>
</dbReference>
<dbReference type="Proteomes" id="UP000006672">
    <property type="component" value="Unassembled WGS sequence"/>
</dbReference>
<feature type="region of interest" description="Disordered" evidence="1">
    <location>
        <begin position="230"/>
        <end position="267"/>
    </location>
</feature>
<gene>
    <name evidence="3 5" type="primary">Bm14708</name>
    <name evidence="3" type="ORF">BM_BM14708</name>
</gene>
<dbReference type="InterPro" id="IPR040264">
    <property type="entry name" value="T15H9.4-like"/>
</dbReference>
<protein>
    <submittedName>
        <fullName evidence="5">PDZ domain-containing protein</fullName>
    </submittedName>
</protein>
<dbReference type="WBParaSite" id="Bm14708c.1">
    <property type="protein sequence ID" value="Bm14708c.1"/>
    <property type="gene ID" value="WBGene00235043"/>
</dbReference>
<dbReference type="SUPFAM" id="SSF50156">
    <property type="entry name" value="PDZ domain-like"/>
    <property type="match status" value="2"/>
</dbReference>
<dbReference type="RefSeq" id="XP_042934306.1">
    <property type="nucleotide sequence ID" value="XM_043078372.1"/>
</dbReference>
<dbReference type="CTD" id="6099876"/>
<dbReference type="PROSITE" id="PS50106">
    <property type="entry name" value="PDZ"/>
    <property type="match status" value="1"/>
</dbReference>
<dbReference type="Pfam" id="PF00595">
    <property type="entry name" value="PDZ"/>
    <property type="match status" value="1"/>
</dbReference>
<dbReference type="InterPro" id="IPR001478">
    <property type="entry name" value="PDZ"/>
</dbReference>
<dbReference type="GeneID" id="6099876"/>
<dbReference type="PANTHER" id="PTHR31327:SF5">
    <property type="entry name" value="PDZ DOMAIN-CONTAINING PROTEIN"/>
    <property type="match status" value="1"/>
</dbReference>
<reference evidence="3" key="2">
    <citation type="submission" date="2019-04" db="EMBL/GenBank/DDBJ databases">
        <authorList>
            <person name="Howe K."/>
            <person name="Paulini M."/>
            <person name="Williams G."/>
        </authorList>
    </citation>
    <scope>NUCLEOTIDE SEQUENCE [LARGE SCALE GENOMIC DNA]</scope>
    <source>
        <strain evidence="3">FR3</strain>
    </source>
</reference>
<evidence type="ECO:0000313" key="3">
    <source>
        <dbReference type="EMBL" id="VIO93467.1"/>
    </source>
</evidence>
<sequence length="357" mass="39688">MDAASTTSAIDEPSDATNESSFEIYVKPNMAVGVVLSQTTPPRIMQLLPCSAMLGKLFVNDTIIAVDNKPIKNTPMFIEAIRAATGRKIKIKYKRKEWYSSHMKMLPMPRSGWESFELDIYWREADVPLGILIHEDSYGRIVISMVQNGSVASKMLRPGDILVKINNKPISNKYVAKQMISDCVKANNTIKFTMERQLETNSSKITTKSPVTTSVQTCIASNTCNSITSTTLSSNPTSTAPQMPPSNVNADRKEANAMETKSKKSESSMANVFLEQMHKSGSKLPNCDYCLPKDVLTVLTANRNFYKNDSIYQPILLNPIQEGTGLHVNLREPKETDEEKIAFDYGEGLLKQTPKNS</sequence>
<evidence type="ECO:0000313" key="4">
    <source>
        <dbReference type="Proteomes" id="UP000006672"/>
    </source>
</evidence>
<feature type="compositionally biased region" description="Basic and acidic residues" evidence="1">
    <location>
        <begin position="250"/>
        <end position="266"/>
    </location>
</feature>
<dbReference type="InterPro" id="IPR036034">
    <property type="entry name" value="PDZ_sf"/>
</dbReference>
<reference evidence="5" key="3">
    <citation type="submission" date="2019-12" db="UniProtKB">
        <authorList>
            <consortium name="WormBaseParasite"/>
        </authorList>
    </citation>
    <scope>IDENTIFICATION</scope>
</reference>
<dbReference type="OrthoDB" id="5852987at2759"/>
<evidence type="ECO:0000313" key="5">
    <source>
        <dbReference type="WBParaSite" id="Bm14708c.1"/>
    </source>
</evidence>
<dbReference type="Gene3D" id="2.30.42.10">
    <property type="match status" value="2"/>
</dbReference>
<proteinExistence type="predicted"/>
<evidence type="ECO:0000256" key="1">
    <source>
        <dbReference type="SAM" id="MobiDB-lite"/>
    </source>
</evidence>